<dbReference type="Proteomes" id="UP000440004">
    <property type="component" value="Unassembled WGS sequence"/>
</dbReference>
<feature type="transmembrane region" description="Helical" evidence="3">
    <location>
        <begin position="6"/>
        <end position="26"/>
    </location>
</feature>
<feature type="transmembrane region" description="Helical" evidence="3">
    <location>
        <begin position="57"/>
        <end position="77"/>
    </location>
</feature>
<reference evidence="4 5" key="1">
    <citation type="submission" date="2019-10" db="EMBL/GenBank/DDBJ databases">
        <title>Alkalibaculum tamaniensis sp.nov., a new alkaliphilic acetogen, isolated on methoxylated aromatics from a mud volcano.</title>
        <authorList>
            <person name="Khomyakova M.A."/>
            <person name="Merkel A.Y."/>
            <person name="Bonch-Osmolovskaya E.A."/>
            <person name="Slobodkin A.I."/>
        </authorList>
    </citation>
    <scope>NUCLEOTIDE SEQUENCE [LARGE SCALE GENOMIC DNA]</scope>
    <source>
        <strain evidence="4 5">M08DMB</strain>
    </source>
</reference>
<dbReference type="GO" id="GO:0006508">
    <property type="term" value="P:proteolysis"/>
    <property type="evidence" value="ECO:0007669"/>
    <property type="project" value="UniProtKB-KW"/>
</dbReference>
<evidence type="ECO:0000256" key="3">
    <source>
        <dbReference type="SAM" id="Phobius"/>
    </source>
</evidence>
<comment type="subcellular location">
    <subcellularLocation>
        <location evidence="1">Cell membrane</location>
    </subcellularLocation>
</comment>
<evidence type="ECO:0000313" key="5">
    <source>
        <dbReference type="Proteomes" id="UP000440004"/>
    </source>
</evidence>
<evidence type="ECO:0000256" key="1">
    <source>
        <dbReference type="PIRNR" id="PIRNR018571"/>
    </source>
</evidence>
<dbReference type="GO" id="GO:0030435">
    <property type="term" value="P:sporulation resulting in formation of a cellular spore"/>
    <property type="evidence" value="ECO:0007669"/>
    <property type="project" value="UniProtKB-KW"/>
</dbReference>
<keyword evidence="1" id="KW-0645">Protease</keyword>
<keyword evidence="1 3" id="KW-0472">Membrane</keyword>
<evidence type="ECO:0000256" key="2">
    <source>
        <dbReference type="PIRSR" id="PIRSR018571-1"/>
    </source>
</evidence>
<keyword evidence="1" id="KW-0749">Sporulation</keyword>
<dbReference type="EMBL" id="WHNX01000006">
    <property type="protein sequence ID" value="MPW25188.1"/>
    <property type="molecule type" value="Genomic_DNA"/>
</dbReference>
<dbReference type="GO" id="GO:0030436">
    <property type="term" value="P:asexual sporulation"/>
    <property type="evidence" value="ECO:0007669"/>
    <property type="project" value="InterPro"/>
</dbReference>
<organism evidence="4 5">
    <name type="scientific">Alkalibaculum sporogenes</name>
    <dbReference type="NCBI Taxonomy" id="2655001"/>
    <lineage>
        <taxon>Bacteria</taxon>
        <taxon>Bacillati</taxon>
        <taxon>Bacillota</taxon>
        <taxon>Clostridia</taxon>
        <taxon>Eubacteriales</taxon>
        <taxon>Eubacteriaceae</taxon>
        <taxon>Alkalibaculum</taxon>
    </lineage>
</organism>
<proteinExistence type="inferred from homology"/>
<dbReference type="AlphaFoldDB" id="A0A6A7K6U4"/>
<dbReference type="PIRSF" id="PIRSF018571">
    <property type="entry name" value="SpoIIGA"/>
    <property type="match status" value="1"/>
</dbReference>
<feature type="transmembrane region" description="Helical" evidence="3">
    <location>
        <begin position="89"/>
        <end position="109"/>
    </location>
</feature>
<keyword evidence="3" id="KW-1133">Transmembrane helix</keyword>
<dbReference type="EC" id="3.4.23.-" evidence="1"/>
<evidence type="ECO:0000313" key="4">
    <source>
        <dbReference type="EMBL" id="MPW25188.1"/>
    </source>
</evidence>
<keyword evidence="1" id="KW-1003">Cell membrane</keyword>
<dbReference type="RefSeq" id="WP_152802440.1">
    <property type="nucleotide sequence ID" value="NZ_WHNX01000006.1"/>
</dbReference>
<keyword evidence="3" id="KW-0812">Transmembrane</keyword>
<sequence length="300" mass="34998">MNYYIYGEVVLIENFLINFIILMITAKILRKRIKWLRIIPGALLGAIYSIMQFKYIIFTHFSFKIALSVFIIIITFYPINIKQFTNYMLLFYSISLLFGGCVIAIIILSNHSSNMTLNINGVKSSTITIGVFIGILVVIKARELMIDIKLRKTNILDIRIGLNSQTLYTKGFTDTGCHVTDPLNGKPILLVEYEAIKEILPLRLKNYYYTYDDKLDYDIDKKIMEIEILKKIRFVPFHTVNKDINSYMLCYQCDYIELYDNENTLRIDKSYIGICKTRLSQHREFQALINPKLLYMNGGF</sequence>
<keyword evidence="1" id="KW-0378">Hydrolase</keyword>
<protein>
    <recommendedName>
        <fullName evidence="1">Sporulation sigma-E factor-processing peptidase</fullName>
        <ecNumber evidence="1">3.4.23.-</ecNumber>
    </recommendedName>
    <alternativeName>
        <fullName evidence="1">Membrane-associated aspartic protease</fullName>
    </alternativeName>
    <alternativeName>
        <fullName evidence="1">Stage II sporulation protein GA</fullName>
    </alternativeName>
</protein>
<dbReference type="InterPro" id="IPR005081">
    <property type="entry name" value="SpoIIGA"/>
</dbReference>
<keyword evidence="1" id="KW-0064">Aspartyl protease</keyword>
<keyword evidence="5" id="KW-1185">Reference proteome</keyword>
<gene>
    <name evidence="4" type="ORF">GC105_05210</name>
</gene>
<name>A0A6A7K6U4_9FIRM</name>
<dbReference type="GO" id="GO:0005886">
    <property type="term" value="C:plasma membrane"/>
    <property type="evidence" value="ECO:0007669"/>
    <property type="project" value="UniProtKB-SubCell"/>
</dbReference>
<dbReference type="GO" id="GO:0004190">
    <property type="term" value="F:aspartic-type endopeptidase activity"/>
    <property type="evidence" value="ECO:0007669"/>
    <property type="project" value="UniProtKB-KW"/>
</dbReference>
<feature type="transmembrane region" description="Helical" evidence="3">
    <location>
        <begin position="35"/>
        <end position="51"/>
    </location>
</feature>
<dbReference type="Pfam" id="PF03419">
    <property type="entry name" value="Peptidase_U4"/>
    <property type="match status" value="1"/>
</dbReference>
<comment type="caution">
    <text evidence="4">The sequence shown here is derived from an EMBL/GenBank/DDBJ whole genome shotgun (WGS) entry which is preliminary data.</text>
</comment>
<feature type="transmembrane region" description="Helical" evidence="3">
    <location>
        <begin position="121"/>
        <end position="139"/>
    </location>
</feature>
<comment type="function">
    <text evidence="1">Probable aspartic protease that is responsible for the proteolytic cleavage of the RNA polymerase sigma E factor (SigE/spoIIGB) to yield the active peptide in the mother cell during sporulation. Responds to a signal from the forespore that is triggered by the extracellular signal protein SpoIIR.</text>
</comment>
<feature type="active site" evidence="2">
    <location>
        <position position="174"/>
    </location>
</feature>
<comment type="similarity">
    <text evidence="1">Belongs to the peptidase U4 family.</text>
</comment>
<accession>A0A6A7K6U4</accession>